<feature type="compositionally biased region" description="Pro residues" evidence="1">
    <location>
        <begin position="173"/>
        <end position="190"/>
    </location>
</feature>
<protein>
    <recommendedName>
        <fullName evidence="4">Secreted protein</fullName>
    </recommendedName>
</protein>
<dbReference type="Proteomes" id="UP001551582">
    <property type="component" value="Unassembled WGS sequence"/>
</dbReference>
<feature type="region of interest" description="Disordered" evidence="1">
    <location>
        <begin position="47"/>
        <end position="289"/>
    </location>
</feature>
<feature type="compositionally biased region" description="Low complexity" evidence="1">
    <location>
        <begin position="52"/>
        <end position="61"/>
    </location>
</feature>
<dbReference type="RefSeq" id="WP_359985436.1">
    <property type="nucleotide sequence ID" value="NZ_JBEZLS010000021.1"/>
</dbReference>
<sequence length="317" mass="31348">MTWSAALSGAALRAMRTAAGRRALQVALLVGGVFVFGLLCGERAQAADGAPVEETSSVSVTRSAPSAGGTPSTDRSAPPESNDPEPAGDVPAPPRPDAARPDAAHPMRPLPATATATDIRSVGERAVRPVGELVGAVTGGPGETPGNLPGLPALPGLAHPAPLPELPGLPTVPGNPLPEPNTPDPHPGTPTSPGATAPFPDGPKGPERPADTAGPGHVAHGPGLTGTAGATHGGHGHGTARDAVHAEPAPAPHGPPGQSDGTPGQRPAADNGTPRHGDAYAVTAPHRLPLRLVPGAVARAEATGTRDRYRDVPVSPA</sequence>
<evidence type="ECO:0000313" key="2">
    <source>
        <dbReference type="EMBL" id="MEU9354316.1"/>
    </source>
</evidence>
<comment type="caution">
    <text evidence="2">The sequence shown here is derived from an EMBL/GenBank/DDBJ whole genome shotgun (WGS) entry which is preliminary data.</text>
</comment>
<feature type="compositionally biased region" description="Gly residues" evidence="1">
    <location>
        <begin position="223"/>
        <end position="237"/>
    </location>
</feature>
<dbReference type="EMBL" id="JBEZLS010000021">
    <property type="protein sequence ID" value="MEU9354316.1"/>
    <property type="molecule type" value="Genomic_DNA"/>
</dbReference>
<evidence type="ECO:0000313" key="3">
    <source>
        <dbReference type="Proteomes" id="UP001551582"/>
    </source>
</evidence>
<accession>A0ABV3EAY4</accession>
<name>A0ABV3EAY4_9ACTN</name>
<evidence type="ECO:0008006" key="4">
    <source>
        <dbReference type="Google" id="ProtNLM"/>
    </source>
</evidence>
<organism evidence="2 3">
    <name type="scientific">Streptomyces griseoloalbus</name>
    <dbReference type="NCBI Taxonomy" id="67303"/>
    <lineage>
        <taxon>Bacteria</taxon>
        <taxon>Bacillati</taxon>
        <taxon>Actinomycetota</taxon>
        <taxon>Actinomycetes</taxon>
        <taxon>Kitasatosporales</taxon>
        <taxon>Streptomycetaceae</taxon>
        <taxon>Streptomyces</taxon>
    </lineage>
</organism>
<evidence type="ECO:0000256" key="1">
    <source>
        <dbReference type="SAM" id="MobiDB-lite"/>
    </source>
</evidence>
<proteinExistence type="predicted"/>
<feature type="compositionally biased region" description="Low complexity" evidence="1">
    <location>
        <begin position="145"/>
        <end position="160"/>
    </location>
</feature>
<reference evidence="2 3" key="1">
    <citation type="submission" date="2024-06" db="EMBL/GenBank/DDBJ databases">
        <title>The Natural Products Discovery Center: Release of the First 8490 Sequenced Strains for Exploring Actinobacteria Biosynthetic Diversity.</title>
        <authorList>
            <person name="Kalkreuter E."/>
            <person name="Kautsar S.A."/>
            <person name="Yang D."/>
            <person name="Bader C.D."/>
            <person name="Teijaro C.N."/>
            <person name="Fluegel L."/>
            <person name="Davis C.M."/>
            <person name="Simpson J.R."/>
            <person name="Lauterbach L."/>
            <person name="Steele A.D."/>
            <person name="Gui C."/>
            <person name="Meng S."/>
            <person name="Li G."/>
            <person name="Viehrig K."/>
            <person name="Ye F."/>
            <person name="Su P."/>
            <person name="Kiefer A.F."/>
            <person name="Nichols A."/>
            <person name="Cepeda A.J."/>
            <person name="Yan W."/>
            <person name="Fan B."/>
            <person name="Jiang Y."/>
            <person name="Adhikari A."/>
            <person name="Zheng C.-J."/>
            <person name="Schuster L."/>
            <person name="Cowan T.M."/>
            <person name="Smanski M.J."/>
            <person name="Chevrette M.G."/>
            <person name="De Carvalho L.P.S."/>
            <person name="Shen B."/>
        </authorList>
    </citation>
    <scope>NUCLEOTIDE SEQUENCE [LARGE SCALE GENOMIC DNA]</scope>
    <source>
        <strain evidence="2 3">NPDC048274</strain>
    </source>
</reference>
<keyword evidence="3" id="KW-1185">Reference proteome</keyword>
<gene>
    <name evidence="2" type="ORF">AB0D65_25910</name>
</gene>